<organism evidence="1 2">
    <name type="scientific">Boeremia exigua</name>
    <dbReference type="NCBI Taxonomy" id="749465"/>
    <lineage>
        <taxon>Eukaryota</taxon>
        <taxon>Fungi</taxon>
        <taxon>Dikarya</taxon>
        <taxon>Ascomycota</taxon>
        <taxon>Pezizomycotina</taxon>
        <taxon>Dothideomycetes</taxon>
        <taxon>Pleosporomycetidae</taxon>
        <taxon>Pleosporales</taxon>
        <taxon>Pleosporineae</taxon>
        <taxon>Didymellaceae</taxon>
        <taxon>Boeremia</taxon>
    </lineage>
</organism>
<dbReference type="Proteomes" id="UP001153331">
    <property type="component" value="Unassembled WGS sequence"/>
</dbReference>
<name>A0ACC2IVI6_9PLEO</name>
<protein>
    <submittedName>
        <fullName evidence="1">Uncharacterized protein</fullName>
    </submittedName>
</protein>
<evidence type="ECO:0000313" key="2">
    <source>
        <dbReference type="Proteomes" id="UP001153331"/>
    </source>
</evidence>
<comment type="caution">
    <text evidence="1">The sequence shown here is derived from an EMBL/GenBank/DDBJ whole genome shotgun (WGS) entry which is preliminary data.</text>
</comment>
<evidence type="ECO:0000313" key="1">
    <source>
        <dbReference type="EMBL" id="KAJ8119094.1"/>
    </source>
</evidence>
<gene>
    <name evidence="1" type="ORF">OPT61_g60</name>
</gene>
<proteinExistence type="predicted"/>
<reference evidence="1" key="1">
    <citation type="submission" date="2022-11" db="EMBL/GenBank/DDBJ databases">
        <title>Genome Sequence of Boeremia exigua.</title>
        <authorList>
            <person name="Buettner E."/>
        </authorList>
    </citation>
    <scope>NUCLEOTIDE SEQUENCE</scope>
    <source>
        <strain evidence="1">CU02</strain>
    </source>
</reference>
<keyword evidence="2" id="KW-1185">Reference proteome</keyword>
<accession>A0ACC2IVI6</accession>
<sequence length="911" mass="101806">MPTLPSPDTRSGRTGDTTSRAIYKPYKRTKTGCKTCRIRRVKCDEERPSCLKCTSTGRSCDGYTQHQGDSERQISSYAQVKSTWPSRALAALPGFGNDMYYLEFYYYCVGPKLSGTFDTEFWSRTILQMAHAEPGVRTALIALGHLNRYQSGTLQHARQTAITMESEDRRFWVNYNKAIRHLITHMTVPSFSAEVGLVLCLLFACIEFLQANVDVAFTHIRSGLNIVRELRYRKTFSLGSSSATASGISTSTRKDPIEQTIVPILTQALASALPYSTSLGRDFDFLESCPRYYTEDTFNSLTDARASFFDLRNAAILIARDMAVKMCASVPFTSSDHQRQVDLLYCHRAWLQALVALENSREWSSNDMYALSALKVGYYSSYTACSCITDRTQMAFDAHLESFQLLLANAAFLISSLELRNCHTDPASMNVAANFTFDTSLIPALFHTAVRCRCPITRRRAVDLLASHLPREGLWNPKQHQKVAKRVIEIEETDVDTQGWPVEAARLCRSSVGTEVDNNSGFQAEFLFAKDLATAGGKSWAERLTLAAKPLHNLYYDFAQDTKDTEAYTLSMEIAGTSDTTKTVISEGILAPHHRSQQDVMLSSTQSRTSQYTTGLLTTSGWTPLRSGSGKVLRTSAIRSSGMTDDTDVEELFRCYEADRSSYLAVTEHITDDSQADHDCATDATLPDKYLSYSSYFRHAGWIGYASLEQGKQPSATAPATLTSTGHDKAHDLPSASIGMIHQNNVTEVTTPDLQHSQAAMGDYPHDKAIVGDEVRTVADEFAPSKQAKQVRAFFHPEEDAWLILFHTKVKSAAEAGQDFKLPGHAAILTSFNTFFEGRIMRDEHGQELPPRQAREEKSMKSKVTKMHTKIWCLRDEARRLLGVRRSEVMYVPEITEGELRQYLADGTRPV</sequence>
<dbReference type="EMBL" id="JAPHNI010000002">
    <property type="protein sequence ID" value="KAJ8119094.1"/>
    <property type="molecule type" value="Genomic_DNA"/>
</dbReference>